<dbReference type="AlphaFoldDB" id="A0A4C1XJW6"/>
<proteinExistence type="predicted"/>
<protein>
    <submittedName>
        <fullName evidence="1">Uncharacterized protein</fullName>
    </submittedName>
</protein>
<reference evidence="1 2" key="1">
    <citation type="journal article" date="2019" name="Commun. Biol.">
        <title>The bagworm genome reveals a unique fibroin gene that provides high tensile strength.</title>
        <authorList>
            <person name="Kono N."/>
            <person name="Nakamura H."/>
            <person name="Ohtoshi R."/>
            <person name="Tomita M."/>
            <person name="Numata K."/>
            <person name="Arakawa K."/>
        </authorList>
    </citation>
    <scope>NUCLEOTIDE SEQUENCE [LARGE SCALE GENOMIC DNA]</scope>
</reference>
<dbReference type="Proteomes" id="UP000299102">
    <property type="component" value="Unassembled WGS sequence"/>
</dbReference>
<dbReference type="OrthoDB" id="410104at2759"/>
<evidence type="ECO:0000313" key="2">
    <source>
        <dbReference type="Proteomes" id="UP000299102"/>
    </source>
</evidence>
<sequence>MLRCQKKKWSTQVTVWYPRVGTRRQGQEARRWEDELKMTLGLLWMRIAADKKQWKVLEEAFAVFIRPILRSRPLLYVGCGSFDHKLPRWLGAG</sequence>
<comment type="caution">
    <text evidence="1">The sequence shown here is derived from an EMBL/GenBank/DDBJ whole genome shotgun (WGS) entry which is preliminary data.</text>
</comment>
<accession>A0A4C1XJW6</accession>
<keyword evidence="2" id="KW-1185">Reference proteome</keyword>
<evidence type="ECO:0000313" key="1">
    <source>
        <dbReference type="EMBL" id="GBP63282.1"/>
    </source>
</evidence>
<name>A0A4C1XJW6_EUMVA</name>
<gene>
    <name evidence="1" type="ORF">EVAR_89072_1</name>
</gene>
<organism evidence="1 2">
    <name type="scientific">Eumeta variegata</name>
    <name type="common">Bagworm moth</name>
    <name type="synonym">Eumeta japonica</name>
    <dbReference type="NCBI Taxonomy" id="151549"/>
    <lineage>
        <taxon>Eukaryota</taxon>
        <taxon>Metazoa</taxon>
        <taxon>Ecdysozoa</taxon>
        <taxon>Arthropoda</taxon>
        <taxon>Hexapoda</taxon>
        <taxon>Insecta</taxon>
        <taxon>Pterygota</taxon>
        <taxon>Neoptera</taxon>
        <taxon>Endopterygota</taxon>
        <taxon>Lepidoptera</taxon>
        <taxon>Glossata</taxon>
        <taxon>Ditrysia</taxon>
        <taxon>Tineoidea</taxon>
        <taxon>Psychidae</taxon>
        <taxon>Oiketicinae</taxon>
        <taxon>Eumeta</taxon>
    </lineage>
</organism>
<dbReference type="EMBL" id="BGZK01000865">
    <property type="protein sequence ID" value="GBP63282.1"/>
    <property type="molecule type" value="Genomic_DNA"/>
</dbReference>